<reference evidence="3" key="1">
    <citation type="journal article" date="2019" name="Int. J. Syst. Evol. Microbiol.">
        <title>The Global Catalogue of Microorganisms (GCM) 10K type strain sequencing project: providing services to taxonomists for standard genome sequencing and annotation.</title>
        <authorList>
            <consortium name="The Broad Institute Genomics Platform"/>
            <consortium name="The Broad Institute Genome Sequencing Center for Infectious Disease"/>
            <person name="Wu L."/>
            <person name="Ma J."/>
        </authorList>
    </citation>
    <scope>NUCLEOTIDE SEQUENCE [LARGE SCALE GENOMIC DNA]</scope>
    <source>
        <strain evidence="3">JCM 17925</strain>
    </source>
</reference>
<gene>
    <name evidence="2" type="ORF">GCM10023187_49620</name>
</gene>
<organism evidence="2 3">
    <name type="scientific">Nibrella viscosa</name>
    <dbReference type="NCBI Taxonomy" id="1084524"/>
    <lineage>
        <taxon>Bacteria</taxon>
        <taxon>Pseudomonadati</taxon>
        <taxon>Bacteroidota</taxon>
        <taxon>Cytophagia</taxon>
        <taxon>Cytophagales</taxon>
        <taxon>Spirosomataceae</taxon>
        <taxon>Nibrella</taxon>
    </lineage>
</organism>
<accession>A0ABP8KVF8</accession>
<protein>
    <recommendedName>
        <fullName evidence="4">Lipocalin-like domain-containing protein</fullName>
    </recommendedName>
</protein>
<evidence type="ECO:0000313" key="3">
    <source>
        <dbReference type="Proteomes" id="UP001500936"/>
    </source>
</evidence>
<dbReference type="Proteomes" id="UP001500936">
    <property type="component" value="Unassembled WGS sequence"/>
</dbReference>
<sequence length="174" mass="19387">MPQPFPVFCMKALSVVFGCMVGLLSFAQAQRPFGDACLGTWTGTMYIYRQGAVKDSVPVRHTVARTADPNAWTWKTEYLSPKHPVVKDYVLRLKDPAKGIYVTDEGNGIELADHLFGNKLYSVFETQGIVLTATYELSGNQLIFEVTSGRKQAAASQEVTTFSVDNLQRVVFRR</sequence>
<comment type="caution">
    <text evidence="2">The sequence shown here is derived from an EMBL/GenBank/DDBJ whole genome shotgun (WGS) entry which is preliminary data.</text>
</comment>
<feature type="signal peptide" evidence="1">
    <location>
        <begin position="1"/>
        <end position="29"/>
    </location>
</feature>
<keyword evidence="3" id="KW-1185">Reference proteome</keyword>
<feature type="chain" id="PRO_5045395664" description="Lipocalin-like domain-containing protein" evidence="1">
    <location>
        <begin position="30"/>
        <end position="174"/>
    </location>
</feature>
<evidence type="ECO:0008006" key="4">
    <source>
        <dbReference type="Google" id="ProtNLM"/>
    </source>
</evidence>
<evidence type="ECO:0000313" key="2">
    <source>
        <dbReference type="EMBL" id="GAA4417330.1"/>
    </source>
</evidence>
<evidence type="ECO:0000256" key="1">
    <source>
        <dbReference type="SAM" id="SignalP"/>
    </source>
</evidence>
<proteinExistence type="predicted"/>
<keyword evidence="1" id="KW-0732">Signal</keyword>
<dbReference type="EMBL" id="BAABHB010000015">
    <property type="protein sequence ID" value="GAA4417330.1"/>
    <property type="molecule type" value="Genomic_DNA"/>
</dbReference>
<name>A0ABP8KVF8_9BACT</name>